<protein>
    <recommendedName>
        <fullName evidence="3">Phosphoesterase HXTX</fullName>
    </recommendedName>
</protein>
<dbReference type="OrthoDB" id="63166at2"/>
<dbReference type="PANTHER" id="PTHR40037:SF1">
    <property type="entry name" value="PHOSPHOESTERASE SAOUHSC_00951-RELATED"/>
    <property type="match status" value="1"/>
</dbReference>
<dbReference type="RefSeq" id="WP_013556789.1">
    <property type="nucleotide sequence ID" value="NC_014958.1"/>
</dbReference>
<sequence>MSLYSLVVWPPDELDGWLTRHQAALGVAGYGPPHLNVRTPFQWDGDESDLAARFRRALDGVRPFDVRVKGWRRFPHVFFLEMQRTPELLDLHERALAVEALPGGTRDGSGFIPHLTMALGVCSWAENPLWAQVALLDPPLMGWRVREVALTREHQGALIEVRRYPLT</sequence>
<dbReference type="InterPro" id="IPR050580">
    <property type="entry name" value="2H_phosphoesterase_YjcG-like"/>
</dbReference>
<proteinExistence type="predicted"/>
<evidence type="ECO:0008006" key="3">
    <source>
        <dbReference type="Google" id="ProtNLM"/>
    </source>
</evidence>
<dbReference type="Proteomes" id="UP000008635">
    <property type="component" value="Chromosome"/>
</dbReference>
<dbReference type="SUPFAM" id="SSF55144">
    <property type="entry name" value="LigT-like"/>
    <property type="match status" value="1"/>
</dbReference>
<organism evidence="1 2">
    <name type="scientific">Deinococcus maricopensis (strain DSM 21211 / LMG 22137 / NRRL B-23946 / LB-34)</name>
    <dbReference type="NCBI Taxonomy" id="709986"/>
    <lineage>
        <taxon>Bacteria</taxon>
        <taxon>Thermotogati</taxon>
        <taxon>Deinococcota</taxon>
        <taxon>Deinococci</taxon>
        <taxon>Deinococcales</taxon>
        <taxon>Deinococcaceae</taxon>
        <taxon>Deinococcus</taxon>
    </lineage>
</organism>
<dbReference type="KEGG" id="dmr:Deima_1635"/>
<dbReference type="HOGENOM" id="CLU_1388265_0_0_0"/>
<evidence type="ECO:0000313" key="2">
    <source>
        <dbReference type="Proteomes" id="UP000008635"/>
    </source>
</evidence>
<dbReference type="Gene3D" id="3.90.1140.10">
    <property type="entry name" value="Cyclic phosphodiesterase"/>
    <property type="match status" value="1"/>
</dbReference>
<dbReference type="STRING" id="709986.Deima_1635"/>
<reference evidence="2" key="2">
    <citation type="submission" date="2011-01" db="EMBL/GenBank/DDBJ databases">
        <title>The complete genome of Deinococcus maricopensis DSM 21211.</title>
        <authorList>
            <consortium name="US DOE Joint Genome Institute (JGI-PGF)"/>
            <person name="Lucas S."/>
            <person name="Copeland A."/>
            <person name="Lapidus A."/>
            <person name="Goodwin L."/>
            <person name="Pitluck S."/>
            <person name="Kyrpides N."/>
            <person name="Mavromatis K."/>
            <person name="Pagani I."/>
            <person name="Ivanova N."/>
            <person name="Ovchinnikova G."/>
            <person name="Zeytun A."/>
            <person name="Detter J.C."/>
            <person name="Han C."/>
            <person name="Land M."/>
            <person name="Hauser L."/>
            <person name="Markowitz V."/>
            <person name="Cheng J.-F."/>
            <person name="Hugenholtz P."/>
            <person name="Woyke T."/>
            <person name="Wu D."/>
            <person name="Pukall R."/>
            <person name="Gehrich-Schroeter G."/>
            <person name="Brambilla E."/>
            <person name="Klenk H.-P."/>
            <person name="Eisen J.A."/>
        </authorList>
    </citation>
    <scope>NUCLEOTIDE SEQUENCE [LARGE SCALE GENOMIC DNA]</scope>
    <source>
        <strain evidence="2">DSM 21211 / LMG 22137 / NRRL B-23946 / LB-34</strain>
    </source>
</reference>
<dbReference type="InterPro" id="IPR009097">
    <property type="entry name" value="Cyclic_Pdiesterase"/>
</dbReference>
<dbReference type="Pfam" id="PF13563">
    <property type="entry name" value="2_5_RNA_ligase2"/>
    <property type="match status" value="1"/>
</dbReference>
<accession>E8U895</accession>
<gene>
    <name evidence="1" type="ordered locus">Deima_1635</name>
</gene>
<keyword evidence="2" id="KW-1185">Reference proteome</keyword>
<name>E8U895_DEIML</name>
<dbReference type="PANTHER" id="PTHR40037">
    <property type="entry name" value="PHOSPHOESTERASE YJCG-RELATED"/>
    <property type="match status" value="1"/>
</dbReference>
<dbReference type="eggNOG" id="COG1514">
    <property type="taxonomic scope" value="Bacteria"/>
</dbReference>
<reference evidence="1 2" key="1">
    <citation type="journal article" date="2011" name="Stand. Genomic Sci.">
        <title>Complete genome sequence of Deinococcus maricopensis type strain (LB-34).</title>
        <authorList>
            <person name="Pukall R."/>
            <person name="Zeytun A."/>
            <person name="Lucas S."/>
            <person name="Lapidus A."/>
            <person name="Hammon N."/>
            <person name="Deshpande S."/>
            <person name="Nolan M."/>
            <person name="Cheng J.F."/>
            <person name="Pitluck S."/>
            <person name="Liolios K."/>
            <person name="Pagani I."/>
            <person name="Mikhailova N."/>
            <person name="Ivanova N."/>
            <person name="Mavromatis K."/>
            <person name="Pati A."/>
            <person name="Tapia R."/>
            <person name="Han C."/>
            <person name="Goodwin L."/>
            <person name="Chen A."/>
            <person name="Palaniappan K."/>
            <person name="Land M."/>
            <person name="Hauser L."/>
            <person name="Chang Y.J."/>
            <person name="Jeffries C.D."/>
            <person name="Brambilla E.M."/>
            <person name="Rohde M."/>
            <person name="Goker M."/>
            <person name="Detter J.C."/>
            <person name="Woyke T."/>
            <person name="Bristow J."/>
            <person name="Eisen J.A."/>
            <person name="Markowitz V."/>
            <person name="Hugenholtz P."/>
            <person name="Kyrpides N.C."/>
            <person name="Klenk H.P."/>
        </authorList>
    </citation>
    <scope>NUCLEOTIDE SEQUENCE [LARGE SCALE GENOMIC DNA]</scope>
    <source>
        <strain evidence="2">DSM 21211 / LMG 22137 / NRRL B-23946 / LB-34</strain>
    </source>
</reference>
<evidence type="ECO:0000313" key="1">
    <source>
        <dbReference type="EMBL" id="ADV67284.1"/>
    </source>
</evidence>
<dbReference type="EMBL" id="CP002454">
    <property type="protein sequence ID" value="ADV67284.1"/>
    <property type="molecule type" value="Genomic_DNA"/>
</dbReference>
<dbReference type="AlphaFoldDB" id="E8U895"/>